<evidence type="ECO:0000256" key="2">
    <source>
        <dbReference type="RuleBase" id="RU003616"/>
    </source>
</evidence>
<dbReference type="Proteomes" id="UP001165124">
    <property type="component" value="Unassembled WGS sequence"/>
</dbReference>
<name>A0A9W6PXR3_9ACTN</name>
<dbReference type="RefSeq" id="WP_067911624.1">
    <property type="nucleotide sequence ID" value="NZ_BSRZ01000007.1"/>
</dbReference>
<feature type="domain" description="SHSP" evidence="3">
    <location>
        <begin position="28"/>
        <end position="138"/>
    </location>
</feature>
<organism evidence="4 5">
    <name type="scientific">Actinomadura rubrobrunea</name>
    <dbReference type="NCBI Taxonomy" id="115335"/>
    <lineage>
        <taxon>Bacteria</taxon>
        <taxon>Bacillati</taxon>
        <taxon>Actinomycetota</taxon>
        <taxon>Actinomycetes</taxon>
        <taxon>Streptosporangiales</taxon>
        <taxon>Thermomonosporaceae</taxon>
        <taxon>Actinomadura</taxon>
    </lineage>
</organism>
<evidence type="ECO:0000313" key="5">
    <source>
        <dbReference type="Proteomes" id="UP001165124"/>
    </source>
</evidence>
<accession>A0A9W6PXR3</accession>
<reference evidence="4" key="1">
    <citation type="submission" date="2023-02" db="EMBL/GenBank/DDBJ databases">
        <title>Actinomadura rubrobrunea NBRC 14622.</title>
        <authorList>
            <person name="Ichikawa N."/>
            <person name="Sato H."/>
            <person name="Tonouchi N."/>
        </authorList>
    </citation>
    <scope>NUCLEOTIDE SEQUENCE</scope>
    <source>
        <strain evidence="4">NBRC 14622</strain>
    </source>
</reference>
<proteinExistence type="inferred from homology"/>
<sequence>MGALEHLEPRSLFPDLFDWLESPFPALRSGMGQTMRVEDYIEGDEHVIRCELPGIDPDRDVEITAGNGVLRIHAERHEEKKEAHRSEFRYGTFTRSFTLPPDTDYDAVKASYDKGILTVRVPLPKTAKPEIKRIAVQK</sequence>
<comment type="similarity">
    <text evidence="1 2">Belongs to the small heat shock protein (HSP20) family.</text>
</comment>
<dbReference type="AlphaFoldDB" id="A0A9W6PXR3"/>
<dbReference type="CDD" id="cd06464">
    <property type="entry name" value="ACD_sHsps-like"/>
    <property type="match status" value="1"/>
</dbReference>
<dbReference type="SUPFAM" id="SSF49764">
    <property type="entry name" value="HSP20-like chaperones"/>
    <property type="match status" value="1"/>
</dbReference>
<dbReference type="PROSITE" id="PS01031">
    <property type="entry name" value="SHSP"/>
    <property type="match status" value="1"/>
</dbReference>
<comment type="caution">
    <text evidence="4">The sequence shown here is derived from an EMBL/GenBank/DDBJ whole genome shotgun (WGS) entry which is preliminary data.</text>
</comment>
<dbReference type="Pfam" id="PF00011">
    <property type="entry name" value="HSP20"/>
    <property type="match status" value="1"/>
</dbReference>
<dbReference type="Gene3D" id="2.60.40.790">
    <property type="match status" value="1"/>
</dbReference>
<dbReference type="InterPro" id="IPR031107">
    <property type="entry name" value="Small_HSP"/>
</dbReference>
<keyword evidence="5" id="KW-1185">Reference proteome</keyword>
<dbReference type="InterPro" id="IPR008978">
    <property type="entry name" value="HSP20-like_chaperone"/>
</dbReference>
<protein>
    <recommendedName>
        <fullName evidence="3">SHSP domain-containing protein</fullName>
    </recommendedName>
</protein>
<dbReference type="InterPro" id="IPR002068">
    <property type="entry name" value="A-crystallin/Hsp20_dom"/>
</dbReference>
<evidence type="ECO:0000259" key="3">
    <source>
        <dbReference type="PROSITE" id="PS01031"/>
    </source>
</evidence>
<evidence type="ECO:0000256" key="1">
    <source>
        <dbReference type="PROSITE-ProRule" id="PRU00285"/>
    </source>
</evidence>
<evidence type="ECO:0000313" key="4">
    <source>
        <dbReference type="EMBL" id="GLW64918.1"/>
    </source>
</evidence>
<dbReference type="PANTHER" id="PTHR11527">
    <property type="entry name" value="HEAT-SHOCK PROTEIN 20 FAMILY MEMBER"/>
    <property type="match status" value="1"/>
</dbReference>
<gene>
    <name evidence="4" type="ORF">Arub01_31620</name>
</gene>
<dbReference type="EMBL" id="BSRZ01000007">
    <property type="protein sequence ID" value="GLW64918.1"/>
    <property type="molecule type" value="Genomic_DNA"/>
</dbReference>